<evidence type="ECO:0000256" key="4">
    <source>
        <dbReference type="ARBA" id="ARBA00022763"/>
    </source>
</evidence>
<dbReference type="PROSITE" id="PS00678">
    <property type="entry name" value="WD_REPEATS_1"/>
    <property type="match status" value="1"/>
</dbReference>
<evidence type="ECO:0000256" key="2">
    <source>
        <dbReference type="ARBA" id="ARBA00022574"/>
    </source>
</evidence>
<feature type="region of interest" description="Disordered" evidence="7">
    <location>
        <begin position="1"/>
        <end position="54"/>
    </location>
</feature>
<keyword evidence="3" id="KW-0677">Repeat</keyword>
<name>A0AAD2CJT7_9STRA</name>
<dbReference type="AlphaFoldDB" id="A0AAD2CJT7"/>
<gene>
    <name evidence="8" type="ORF">CYCCA115_LOCUS5144</name>
</gene>
<dbReference type="SMART" id="SM00320">
    <property type="entry name" value="WD40"/>
    <property type="match status" value="5"/>
</dbReference>
<comment type="similarity">
    <text evidence="1">Belongs to the WD repeat DDB2/WDR76 family.</text>
</comment>
<sequence length="584" mass="65151">MPATRNRRTRAALADVVEAASNGRSQKRSKTDMNEHKEPENMDDPAGDEPGTPQLYYFEGVEYDTYQEFVDAKRERNQQKMFDLGLGENSSLKLSSALKIAKSAATQRGLQRKKEKNAEPTARRRSSRVSGDKANLVALDYYVPNWNTDNKSIVTVAEGEGGEEEKEETPAFFKGRVNHGEDLTLEQAIELNEPKWITDESLKLAQDFQKDIMSLEETNKTRKAASVSMTTVEKRIKDLSIDNEEWIAKVTPDRIYSVACHPSETKMIAGAGDKGGYVGLWDVDSRSESNNGVHLFRPHSRPVCCMDWVSKDSMVSASYDGTVRLLNVEKGTFQEIFATYNGDSEYLEELGYNLDEGYNYWTQFVAVDKRYQGSNPSIFMSTSAGTAMHIDLRVSDKQRISFNVDLSAKKINSLSLHPDGNILASGGLDNTVNLWDIRKFGSNSKKALKPIASYSVGRSVNSAFFSPDGTSLLTTTMMDKLEIFDNAHLKTSTIKPTKSIRHNNQTGRWLTTFMAVWHPKLDIFVSGSMNKPRCIESFDSKGNCLREITGDALGSVMSRCCYHPSTEKMAIVGGNSSGRVVVIR</sequence>
<keyword evidence="2 6" id="KW-0853">WD repeat</keyword>
<evidence type="ECO:0000256" key="6">
    <source>
        <dbReference type="PROSITE-ProRule" id="PRU00221"/>
    </source>
</evidence>
<reference evidence="8" key="1">
    <citation type="submission" date="2023-08" db="EMBL/GenBank/DDBJ databases">
        <authorList>
            <person name="Audoor S."/>
            <person name="Bilcke G."/>
        </authorList>
    </citation>
    <scope>NUCLEOTIDE SEQUENCE</scope>
</reference>
<keyword evidence="9" id="KW-1185">Reference proteome</keyword>
<proteinExistence type="inferred from homology"/>
<dbReference type="InterPro" id="IPR050853">
    <property type="entry name" value="WD_repeat_DNA-damage-binding"/>
</dbReference>
<keyword evidence="4" id="KW-0227">DNA damage</keyword>
<dbReference type="EMBL" id="CAKOGP040000557">
    <property type="protein sequence ID" value="CAJ1936343.1"/>
    <property type="molecule type" value="Genomic_DNA"/>
</dbReference>
<evidence type="ECO:0008006" key="10">
    <source>
        <dbReference type="Google" id="ProtNLM"/>
    </source>
</evidence>
<dbReference type="PANTHER" id="PTHR14773">
    <property type="entry name" value="WD REPEAT-CONTAINING PROTEIN 76"/>
    <property type="match status" value="1"/>
</dbReference>
<dbReference type="GO" id="GO:0006974">
    <property type="term" value="P:DNA damage response"/>
    <property type="evidence" value="ECO:0007669"/>
    <property type="project" value="UniProtKB-KW"/>
</dbReference>
<feature type="compositionally biased region" description="Basic and acidic residues" evidence="7">
    <location>
        <begin position="29"/>
        <end position="40"/>
    </location>
</feature>
<dbReference type="SUPFAM" id="SSF50978">
    <property type="entry name" value="WD40 repeat-like"/>
    <property type="match status" value="1"/>
</dbReference>
<evidence type="ECO:0000256" key="5">
    <source>
        <dbReference type="ARBA" id="ARBA00023125"/>
    </source>
</evidence>
<evidence type="ECO:0000256" key="3">
    <source>
        <dbReference type="ARBA" id="ARBA00022737"/>
    </source>
</evidence>
<dbReference type="Pfam" id="PF00400">
    <property type="entry name" value="WD40"/>
    <property type="match status" value="2"/>
</dbReference>
<comment type="caution">
    <text evidence="8">The sequence shown here is derived from an EMBL/GenBank/DDBJ whole genome shotgun (WGS) entry which is preliminary data.</text>
</comment>
<dbReference type="InterPro" id="IPR001680">
    <property type="entry name" value="WD40_rpt"/>
</dbReference>
<accession>A0AAD2CJT7</accession>
<protein>
    <recommendedName>
        <fullName evidence="10">WD repeat-containing protein 76</fullName>
    </recommendedName>
</protein>
<dbReference type="PROSITE" id="PS50294">
    <property type="entry name" value="WD_REPEATS_REGION"/>
    <property type="match status" value="1"/>
</dbReference>
<dbReference type="PANTHER" id="PTHR14773:SF0">
    <property type="entry name" value="WD REPEAT-CONTAINING PROTEIN 76"/>
    <property type="match status" value="1"/>
</dbReference>
<dbReference type="InterPro" id="IPR015943">
    <property type="entry name" value="WD40/YVTN_repeat-like_dom_sf"/>
</dbReference>
<evidence type="ECO:0000256" key="1">
    <source>
        <dbReference type="ARBA" id="ARBA00005434"/>
    </source>
</evidence>
<dbReference type="Proteomes" id="UP001295423">
    <property type="component" value="Unassembled WGS sequence"/>
</dbReference>
<dbReference type="PROSITE" id="PS50082">
    <property type="entry name" value="WD_REPEATS_2"/>
    <property type="match status" value="1"/>
</dbReference>
<dbReference type="GO" id="GO:0005634">
    <property type="term" value="C:nucleus"/>
    <property type="evidence" value="ECO:0007669"/>
    <property type="project" value="TreeGrafter"/>
</dbReference>
<evidence type="ECO:0000313" key="8">
    <source>
        <dbReference type="EMBL" id="CAJ1936343.1"/>
    </source>
</evidence>
<feature type="region of interest" description="Disordered" evidence="7">
    <location>
        <begin position="103"/>
        <end position="131"/>
    </location>
</feature>
<evidence type="ECO:0000313" key="9">
    <source>
        <dbReference type="Proteomes" id="UP001295423"/>
    </source>
</evidence>
<organism evidence="8 9">
    <name type="scientific">Cylindrotheca closterium</name>
    <dbReference type="NCBI Taxonomy" id="2856"/>
    <lineage>
        <taxon>Eukaryota</taxon>
        <taxon>Sar</taxon>
        <taxon>Stramenopiles</taxon>
        <taxon>Ochrophyta</taxon>
        <taxon>Bacillariophyta</taxon>
        <taxon>Bacillariophyceae</taxon>
        <taxon>Bacillariophycidae</taxon>
        <taxon>Bacillariales</taxon>
        <taxon>Bacillariaceae</taxon>
        <taxon>Cylindrotheca</taxon>
    </lineage>
</organism>
<dbReference type="InterPro" id="IPR019775">
    <property type="entry name" value="WD40_repeat_CS"/>
</dbReference>
<dbReference type="GO" id="GO:2000001">
    <property type="term" value="P:regulation of DNA damage checkpoint"/>
    <property type="evidence" value="ECO:0007669"/>
    <property type="project" value="TreeGrafter"/>
</dbReference>
<dbReference type="GO" id="GO:0003677">
    <property type="term" value="F:DNA binding"/>
    <property type="evidence" value="ECO:0007669"/>
    <property type="project" value="UniProtKB-KW"/>
</dbReference>
<evidence type="ECO:0000256" key="7">
    <source>
        <dbReference type="SAM" id="MobiDB-lite"/>
    </source>
</evidence>
<dbReference type="InterPro" id="IPR036322">
    <property type="entry name" value="WD40_repeat_dom_sf"/>
</dbReference>
<feature type="compositionally biased region" description="Basic residues" evidence="7">
    <location>
        <begin position="1"/>
        <end position="10"/>
    </location>
</feature>
<dbReference type="Gene3D" id="2.130.10.10">
    <property type="entry name" value="YVTN repeat-like/Quinoprotein amine dehydrogenase"/>
    <property type="match status" value="1"/>
</dbReference>
<keyword evidence="5" id="KW-0238">DNA-binding</keyword>
<feature type="repeat" description="WD" evidence="6">
    <location>
        <begin position="404"/>
        <end position="438"/>
    </location>
</feature>